<dbReference type="Gene3D" id="2.70.98.10">
    <property type="match status" value="1"/>
</dbReference>
<gene>
    <name evidence="2" type="ORF">ACFP71_15635</name>
</gene>
<dbReference type="CDD" id="cd01081">
    <property type="entry name" value="Aldose_epim"/>
    <property type="match status" value="1"/>
</dbReference>
<dbReference type="InterPro" id="IPR014718">
    <property type="entry name" value="GH-type_carb-bd"/>
</dbReference>
<keyword evidence="3" id="KW-1185">Reference proteome</keyword>
<organism evidence="2 3">
    <name type="scientific">Oerskovia paurometabola</name>
    <dbReference type="NCBI Taxonomy" id="162170"/>
    <lineage>
        <taxon>Bacteria</taxon>
        <taxon>Bacillati</taxon>
        <taxon>Actinomycetota</taxon>
        <taxon>Actinomycetes</taxon>
        <taxon>Micrococcales</taxon>
        <taxon>Cellulomonadaceae</taxon>
        <taxon>Oerskovia</taxon>
    </lineage>
</organism>
<dbReference type="Pfam" id="PF01263">
    <property type="entry name" value="Aldose_epim"/>
    <property type="match status" value="2"/>
</dbReference>
<evidence type="ECO:0000256" key="1">
    <source>
        <dbReference type="SAM" id="MobiDB-lite"/>
    </source>
</evidence>
<name>A0ABW1XCR0_9CELL</name>
<dbReference type="EMBL" id="JBHSTM010000008">
    <property type="protein sequence ID" value="MFC6426264.1"/>
    <property type="molecule type" value="Genomic_DNA"/>
</dbReference>
<dbReference type="InterPro" id="IPR008183">
    <property type="entry name" value="Aldose_1/G6P_1-epimerase"/>
</dbReference>
<evidence type="ECO:0000313" key="2">
    <source>
        <dbReference type="EMBL" id="MFC6426264.1"/>
    </source>
</evidence>
<evidence type="ECO:0000313" key="3">
    <source>
        <dbReference type="Proteomes" id="UP001596305"/>
    </source>
</evidence>
<proteinExistence type="predicted"/>
<protein>
    <submittedName>
        <fullName evidence="2">Aldose 1-epimerase</fullName>
    </submittedName>
</protein>
<reference evidence="3" key="1">
    <citation type="journal article" date="2019" name="Int. J. Syst. Evol. Microbiol.">
        <title>The Global Catalogue of Microorganisms (GCM) 10K type strain sequencing project: providing services to taxonomists for standard genome sequencing and annotation.</title>
        <authorList>
            <consortium name="The Broad Institute Genomics Platform"/>
            <consortium name="The Broad Institute Genome Sequencing Center for Infectious Disease"/>
            <person name="Wu L."/>
            <person name="Ma J."/>
        </authorList>
    </citation>
    <scope>NUCLEOTIDE SEQUENCE [LARGE SCALE GENOMIC DNA]</scope>
    <source>
        <strain evidence="3">CCUG 47105</strain>
    </source>
</reference>
<feature type="region of interest" description="Disordered" evidence="1">
    <location>
        <begin position="134"/>
        <end position="155"/>
    </location>
</feature>
<comment type="caution">
    <text evidence="2">The sequence shown here is derived from an EMBL/GenBank/DDBJ whole genome shotgun (WGS) entry which is preliminary data.</text>
</comment>
<accession>A0ABW1XCR0</accession>
<dbReference type="Proteomes" id="UP001596305">
    <property type="component" value="Unassembled WGS sequence"/>
</dbReference>
<sequence>MTSATVCSNAYIVEGTLGALPTVALVHPSGAELVVALRGATVLAWRAPWAQPSSESHDVVDLLDGYATERALLAQDATRSGLMFPFANRVAGGTYVFDGVTHHVPPVAPGETQTMHGFARVLDWEVVPEDEGALRSTDGVDGAGALDGTSGPGDATEAGPVALTLATEIRGADLAGYPFDLETRIRFELTERTLDVTWTYRNLGRDAAPVTAGWHPYFRIPGHDTIDGLELDVPARATVATDATLLPLHGEAARVVRDAVGPVALAGTCLDTAFTDLVTDADGRARTRVLDPSTGAGLELWQERGNMHVYTGDGLDERARASIALEPVESLTNAFNREDCEQDVRLAPGEERVFRFGVGIVAPRRS</sequence>
<dbReference type="SUPFAM" id="SSF74650">
    <property type="entry name" value="Galactose mutarotase-like"/>
    <property type="match status" value="1"/>
</dbReference>
<dbReference type="RefSeq" id="WP_204808185.1">
    <property type="nucleotide sequence ID" value="NZ_BAAAIY010000001.1"/>
</dbReference>
<dbReference type="InterPro" id="IPR011013">
    <property type="entry name" value="Gal_mutarotase_sf_dom"/>
</dbReference>